<comment type="caution">
    <text evidence="1">The sequence shown here is derived from an EMBL/GenBank/DDBJ whole genome shotgun (WGS) entry which is preliminary data.</text>
</comment>
<evidence type="ECO:0000313" key="1">
    <source>
        <dbReference type="EMBL" id="GJT56015.1"/>
    </source>
</evidence>
<accession>A0ABQ5EYI2</accession>
<gene>
    <name evidence="1" type="ORF">Tco_0991069</name>
</gene>
<reference evidence="1" key="2">
    <citation type="submission" date="2022-01" db="EMBL/GenBank/DDBJ databases">
        <authorList>
            <person name="Yamashiro T."/>
            <person name="Shiraishi A."/>
            <person name="Satake H."/>
            <person name="Nakayama K."/>
        </authorList>
    </citation>
    <scope>NUCLEOTIDE SEQUENCE</scope>
</reference>
<evidence type="ECO:0000313" key="2">
    <source>
        <dbReference type="Proteomes" id="UP001151760"/>
    </source>
</evidence>
<sequence>MDLRLSPQDCFARAFKVVSEQDELPSSVGLDFRVFELTVPSVGIGRGPLIMPRILSIEVTKLTTGRLVNGSSRDGIDMVIKNLELKPKIDAMKREFVVVKSFKDSPCFGLRDAP</sequence>
<dbReference type="Proteomes" id="UP001151760">
    <property type="component" value="Unassembled WGS sequence"/>
</dbReference>
<protein>
    <submittedName>
        <fullName evidence="1">Uncharacterized protein</fullName>
    </submittedName>
</protein>
<name>A0ABQ5EYI2_9ASTR</name>
<organism evidence="1 2">
    <name type="scientific">Tanacetum coccineum</name>
    <dbReference type="NCBI Taxonomy" id="301880"/>
    <lineage>
        <taxon>Eukaryota</taxon>
        <taxon>Viridiplantae</taxon>
        <taxon>Streptophyta</taxon>
        <taxon>Embryophyta</taxon>
        <taxon>Tracheophyta</taxon>
        <taxon>Spermatophyta</taxon>
        <taxon>Magnoliopsida</taxon>
        <taxon>eudicotyledons</taxon>
        <taxon>Gunneridae</taxon>
        <taxon>Pentapetalae</taxon>
        <taxon>asterids</taxon>
        <taxon>campanulids</taxon>
        <taxon>Asterales</taxon>
        <taxon>Asteraceae</taxon>
        <taxon>Asteroideae</taxon>
        <taxon>Anthemideae</taxon>
        <taxon>Anthemidinae</taxon>
        <taxon>Tanacetum</taxon>
    </lineage>
</organism>
<proteinExistence type="predicted"/>
<dbReference type="EMBL" id="BQNB010016807">
    <property type="protein sequence ID" value="GJT56015.1"/>
    <property type="molecule type" value="Genomic_DNA"/>
</dbReference>
<reference evidence="1" key="1">
    <citation type="journal article" date="2022" name="Int. J. Mol. Sci.">
        <title>Draft Genome of Tanacetum Coccineum: Genomic Comparison of Closely Related Tanacetum-Family Plants.</title>
        <authorList>
            <person name="Yamashiro T."/>
            <person name="Shiraishi A."/>
            <person name="Nakayama K."/>
            <person name="Satake H."/>
        </authorList>
    </citation>
    <scope>NUCLEOTIDE SEQUENCE</scope>
</reference>
<keyword evidence="2" id="KW-1185">Reference proteome</keyword>